<feature type="transmembrane region" description="Helical" evidence="1">
    <location>
        <begin position="213"/>
        <end position="233"/>
    </location>
</feature>
<feature type="transmembrane region" description="Helical" evidence="1">
    <location>
        <begin position="239"/>
        <end position="257"/>
    </location>
</feature>
<dbReference type="Proteomes" id="UP000317209">
    <property type="component" value="Unassembled WGS sequence"/>
</dbReference>
<organism evidence="2 3">
    <name type="scientific">Microbacterium saperdae</name>
    <dbReference type="NCBI Taxonomy" id="69368"/>
    <lineage>
        <taxon>Bacteria</taxon>
        <taxon>Bacillati</taxon>
        <taxon>Actinomycetota</taxon>
        <taxon>Actinomycetes</taxon>
        <taxon>Micrococcales</taxon>
        <taxon>Microbacteriaceae</taxon>
        <taxon>Microbacterium</taxon>
    </lineage>
</organism>
<keyword evidence="3" id="KW-1185">Reference proteome</keyword>
<sequence>MSDLNENGPVNLSMREALARREQELAGAAPGFEMVRSRIASSPSPMDAPRWDVTRSVRVTMALIGAQVRVVPWLVVPVALASAGMAVLAARFFGVGQDAGAATSGFASLMLLGVVVTVAMGLSHRSRDAVTLTTPIGPRIVLFARVAVVLAVDVGCGLAASALAAAWGVTEPFPELVGSWLIPLAAVAGLVTFLSVWTLPWVGVLFGVTATPLLVPLPADAVRIGVGAVAGWVQDAVPPVVIVGAGVLLFAVAIATAKRPLIVPKAAS</sequence>
<feature type="transmembrane region" description="Helical" evidence="1">
    <location>
        <begin position="142"/>
        <end position="168"/>
    </location>
</feature>
<reference evidence="2 3" key="1">
    <citation type="submission" date="2019-06" db="EMBL/GenBank/DDBJ databases">
        <title>Sequencing the genomes of 1000 actinobacteria strains.</title>
        <authorList>
            <person name="Klenk H.-P."/>
        </authorList>
    </citation>
    <scope>NUCLEOTIDE SEQUENCE [LARGE SCALE GENOMIC DNA]</scope>
    <source>
        <strain evidence="2 3">DSM 20169</strain>
    </source>
</reference>
<proteinExistence type="predicted"/>
<keyword evidence="1" id="KW-0812">Transmembrane</keyword>
<evidence type="ECO:0000313" key="2">
    <source>
        <dbReference type="EMBL" id="TQL86223.1"/>
    </source>
</evidence>
<comment type="caution">
    <text evidence="2">The sequence shown here is derived from an EMBL/GenBank/DDBJ whole genome shotgun (WGS) entry which is preliminary data.</text>
</comment>
<name>A0A543BN49_9MICO</name>
<feature type="transmembrane region" description="Helical" evidence="1">
    <location>
        <begin position="180"/>
        <end position="206"/>
    </location>
</feature>
<feature type="transmembrane region" description="Helical" evidence="1">
    <location>
        <begin position="70"/>
        <end position="93"/>
    </location>
</feature>
<dbReference type="AlphaFoldDB" id="A0A543BN49"/>
<keyword evidence="1" id="KW-1133">Transmembrane helix</keyword>
<evidence type="ECO:0000256" key="1">
    <source>
        <dbReference type="SAM" id="Phobius"/>
    </source>
</evidence>
<evidence type="ECO:0008006" key="4">
    <source>
        <dbReference type="Google" id="ProtNLM"/>
    </source>
</evidence>
<feature type="transmembrane region" description="Helical" evidence="1">
    <location>
        <begin position="99"/>
        <end position="122"/>
    </location>
</feature>
<protein>
    <recommendedName>
        <fullName evidence="4">ABC-2 type transport system permease protein</fullName>
    </recommendedName>
</protein>
<dbReference type="EMBL" id="VFOX01000001">
    <property type="protein sequence ID" value="TQL86223.1"/>
    <property type="molecule type" value="Genomic_DNA"/>
</dbReference>
<keyword evidence="1" id="KW-0472">Membrane</keyword>
<evidence type="ECO:0000313" key="3">
    <source>
        <dbReference type="Proteomes" id="UP000317209"/>
    </source>
</evidence>
<accession>A0A543BN49</accession>
<gene>
    <name evidence="2" type="ORF">FB560_1873</name>
</gene>